<accession>A0ABR2L5U4</accession>
<evidence type="ECO:0000313" key="2">
    <source>
        <dbReference type="Proteomes" id="UP001470230"/>
    </source>
</evidence>
<name>A0ABR2L5U4_9EUKA</name>
<dbReference type="EMBL" id="JAPFFF010000001">
    <property type="protein sequence ID" value="KAK8898708.1"/>
    <property type="molecule type" value="Genomic_DNA"/>
</dbReference>
<proteinExistence type="predicted"/>
<sequence length="504" mass="59715">MFHYKEDRQNLINSSTLTDFEKNSIEKKQDEYASLFKNLKYFFENNDVNNATAVLDAISEKLYDEDHFPQGLNDFLIKSQIIQILFTITKNSLNENIFCYIIYIFDDLVTLSSNDDINFSEYLLINGYLELLFGIREMVPTNLIPAYLHLIANFTYCGESVRDSILYRFPPDILQTLIVEQEKQNIRICQMCSFFLWRMTMYPFKKNTSDFILWFVVFFAKFHKILDRSSLRFCFFGFDNLVNYHKQIKDSLLVEYGYLEIFYNFIMDRNGTFNQFQYENEIKDQQEISNELMRKNKKEIDELLEIILNIIQFLISSSYKNVSFDIIFQLVAISHENWEKCSSKSIEIIKNFVSVHNHVSPFDDIRFIHELMENFDFAEYSLKHEIISLINQIINVEDCSPSQIFKIGEVVLPDLIYSLNDTTNLNLIEDILDCYENFLYVGVISNGKEKNAFYNVFDANNGFDFLDNFVEKLDGIYDNVEQILGEMVDRIYSYFPNVDNEEYD</sequence>
<reference evidence="1 2" key="1">
    <citation type="submission" date="2024-04" db="EMBL/GenBank/DDBJ databases">
        <title>Tritrichomonas musculus Genome.</title>
        <authorList>
            <person name="Alves-Ferreira E."/>
            <person name="Grigg M."/>
            <person name="Lorenzi H."/>
            <person name="Galac M."/>
        </authorList>
    </citation>
    <scope>NUCLEOTIDE SEQUENCE [LARGE SCALE GENOMIC DNA]</scope>
    <source>
        <strain evidence="1 2">EAF2021</strain>
    </source>
</reference>
<comment type="caution">
    <text evidence="1">The sequence shown here is derived from an EMBL/GenBank/DDBJ whole genome shotgun (WGS) entry which is preliminary data.</text>
</comment>
<dbReference type="Proteomes" id="UP001470230">
    <property type="component" value="Unassembled WGS sequence"/>
</dbReference>
<dbReference type="SUPFAM" id="SSF48371">
    <property type="entry name" value="ARM repeat"/>
    <property type="match status" value="1"/>
</dbReference>
<organism evidence="1 2">
    <name type="scientific">Tritrichomonas musculus</name>
    <dbReference type="NCBI Taxonomy" id="1915356"/>
    <lineage>
        <taxon>Eukaryota</taxon>
        <taxon>Metamonada</taxon>
        <taxon>Parabasalia</taxon>
        <taxon>Tritrichomonadida</taxon>
        <taxon>Tritrichomonadidae</taxon>
        <taxon>Tritrichomonas</taxon>
    </lineage>
</organism>
<evidence type="ECO:0008006" key="3">
    <source>
        <dbReference type="Google" id="ProtNLM"/>
    </source>
</evidence>
<dbReference type="InterPro" id="IPR016024">
    <property type="entry name" value="ARM-type_fold"/>
</dbReference>
<dbReference type="Gene3D" id="1.25.10.10">
    <property type="entry name" value="Leucine-rich Repeat Variant"/>
    <property type="match status" value="1"/>
</dbReference>
<evidence type="ECO:0000313" key="1">
    <source>
        <dbReference type="EMBL" id="KAK8898708.1"/>
    </source>
</evidence>
<gene>
    <name evidence="1" type="ORF">M9Y10_001000</name>
</gene>
<protein>
    <recommendedName>
        <fullName evidence="3">FPL domain-containing protein</fullName>
    </recommendedName>
</protein>
<dbReference type="InterPro" id="IPR011989">
    <property type="entry name" value="ARM-like"/>
</dbReference>
<keyword evidence="2" id="KW-1185">Reference proteome</keyword>